<dbReference type="PANTHER" id="PTHR12631">
    <property type="entry name" value="ALPHA-L-IDURONIDASE"/>
    <property type="match status" value="1"/>
</dbReference>
<dbReference type="InterPro" id="IPR051923">
    <property type="entry name" value="Glycosyl_Hydrolase_39"/>
</dbReference>
<dbReference type="OrthoDB" id="912485at2"/>
<dbReference type="AlphaFoldDB" id="A0A420GEE3"/>
<dbReference type="InterPro" id="IPR017853">
    <property type="entry name" value="GH"/>
</dbReference>
<gene>
    <name evidence="1" type="ORF">BCY88_06175</name>
</gene>
<name>A0A420GEE3_9BURK</name>
<proteinExistence type="predicted"/>
<protein>
    <submittedName>
        <fullName evidence="1">Glycosyl hydrolase family 5</fullName>
    </submittedName>
</protein>
<organism evidence="1 2">
    <name type="scientific">Paraburkholderia fungorum</name>
    <dbReference type="NCBI Taxonomy" id="134537"/>
    <lineage>
        <taxon>Bacteria</taxon>
        <taxon>Pseudomonadati</taxon>
        <taxon>Pseudomonadota</taxon>
        <taxon>Betaproteobacteria</taxon>
        <taxon>Burkholderiales</taxon>
        <taxon>Burkholderiaceae</taxon>
        <taxon>Paraburkholderia</taxon>
    </lineage>
</organism>
<dbReference type="RefSeq" id="WP_120346279.1">
    <property type="nucleotide sequence ID" value="NZ_MCAS01000023.1"/>
</dbReference>
<dbReference type="SUPFAM" id="SSF51445">
    <property type="entry name" value="(Trans)glycosidases"/>
    <property type="match status" value="1"/>
</dbReference>
<accession>A0A420GEE3</accession>
<dbReference type="Gene3D" id="3.20.20.80">
    <property type="entry name" value="Glycosidases"/>
    <property type="match status" value="1"/>
</dbReference>
<evidence type="ECO:0000313" key="1">
    <source>
        <dbReference type="EMBL" id="RKF43560.1"/>
    </source>
</evidence>
<dbReference type="Proteomes" id="UP000283709">
    <property type="component" value="Unassembled WGS sequence"/>
</dbReference>
<dbReference type="PANTHER" id="PTHR12631:SF10">
    <property type="entry name" value="BETA-XYLOSIDASE-LIKE PROTEIN-RELATED"/>
    <property type="match status" value="1"/>
</dbReference>
<comment type="caution">
    <text evidence="1">The sequence shown here is derived from an EMBL/GenBank/DDBJ whole genome shotgun (WGS) entry which is preliminary data.</text>
</comment>
<dbReference type="GO" id="GO:0004553">
    <property type="term" value="F:hydrolase activity, hydrolyzing O-glycosyl compounds"/>
    <property type="evidence" value="ECO:0007669"/>
    <property type="project" value="TreeGrafter"/>
</dbReference>
<sequence length="445" mass="49161">MKVQRNRRFGRIAVAGCVGLVLALAGALTIRALATPATPLVVLEGAAQPDGRAYADLPSFAAARANTGVAIHDIKDTRLLDAVSDVGFSFVRTDLFWEAVQAPDGWHFGEFDTLVSNLAQRKLGALFILGYKHYLFSPDQPPTTTRQLAAFYTYVYQSVHRYSGADVKFEVWNEENDELYWLAKPSPSQYRNLLVTAVKAARAANPKVIIASGGVQEMDLGFVRSVGDVSSATQRGPDAISVHAYRQKYPESVFSDYRKLREDLASYRNAPAIWTTEWSYPSYGYVYVAKIADGHSPKALALQAKYTVRRFLVDWIAGVGLTAYYDMRDDGKDPMNREHNFGLLDANNNKLPAYNASKYLFSFTANTASAKYFIDENDKYVVLRLTTTAGALKYVLWSYGDGNALNLDASHLPAHATITDMFGRPLSTTGVLAIPETRGPIFVTV</sequence>
<dbReference type="EMBL" id="MCAS01000023">
    <property type="protein sequence ID" value="RKF43560.1"/>
    <property type="molecule type" value="Genomic_DNA"/>
</dbReference>
<keyword evidence="1" id="KW-0378">Hydrolase</keyword>
<evidence type="ECO:0000313" key="2">
    <source>
        <dbReference type="Proteomes" id="UP000283709"/>
    </source>
</evidence>
<reference evidence="1 2" key="1">
    <citation type="submission" date="2016-07" db="EMBL/GenBank/DDBJ databases">
        <title>Genome analysis of Burkholderia fungorum ES3-20.</title>
        <authorList>
            <person name="Xu D."/>
            <person name="Yao R."/>
            <person name="Zheng S."/>
        </authorList>
    </citation>
    <scope>NUCLEOTIDE SEQUENCE [LARGE SCALE GENOMIC DNA]</scope>
    <source>
        <strain evidence="1 2">ES3-20</strain>
    </source>
</reference>